<dbReference type="SUPFAM" id="SSF49503">
    <property type="entry name" value="Cupredoxins"/>
    <property type="match status" value="1"/>
</dbReference>
<dbReference type="Gene3D" id="2.60.40.420">
    <property type="entry name" value="Cupredoxins - blue copper proteins"/>
    <property type="match status" value="1"/>
</dbReference>
<dbReference type="Pfam" id="PF00116">
    <property type="entry name" value="COX2"/>
    <property type="match status" value="1"/>
</dbReference>
<evidence type="ECO:0000256" key="3">
    <source>
        <dbReference type="ARBA" id="ARBA00022617"/>
    </source>
</evidence>
<dbReference type="InterPro" id="IPR008972">
    <property type="entry name" value="Cupredoxin"/>
</dbReference>
<dbReference type="InterPro" id="IPR002429">
    <property type="entry name" value="CcO_II-like_C"/>
</dbReference>
<dbReference type="OrthoDB" id="9781261at2"/>
<protein>
    <submittedName>
        <fullName evidence="12">C-type cytochrome</fullName>
    </submittedName>
</protein>
<evidence type="ECO:0000256" key="4">
    <source>
        <dbReference type="ARBA" id="ARBA00022723"/>
    </source>
</evidence>
<feature type="domain" description="Cytochrome oxidase subunit II copper A binding" evidence="10">
    <location>
        <begin position="101"/>
        <end position="215"/>
    </location>
</feature>
<evidence type="ECO:0000256" key="9">
    <source>
        <dbReference type="SAM" id="Phobius"/>
    </source>
</evidence>
<keyword evidence="13" id="KW-1185">Reference proteome</keyword>
<dbReference type="PROSITE" id="PS51007">
    <property type="entry name" value="CYTC"/>
    <property type="match status" value="1"/>
</dbReference>
<dbReference type="GO" id="GO:0042773">
    <property type="term" value="P:ATP synthesis coupled electron transport"/>
    <property type="evidence" value="ECO:0007669"/>
    <property type="project" value="TreeGrafter"/>
</dbReference>
<comment type="similarity">
    <text evidence="2">Belongs to the cytochrome c oxidase subunit 2 family.</text>
</comment>
<dbReference type="InterPro" id="IPR045187">
    <property type="entry name" value="CcO_II"/>
</dbReference>
<keyword evidence="4 8" id="KW-0479">Metal-binding</keyword>
<evidence type="ECO:0000259" key="10">
    <source>
        <dbReference type="PROSITE" id="PS50857"/>
    </source>
</evidence>
<evidence type="ECO:0000256" key="8">
    <source>
        <dbReference type="PROSITE-ProRule" id="PRU00433"/>
    </source>
</evidence>
<dbReference type="Proteomes" id="UP000478183">
    <property type="component" value="Unassembled WGS sequence"/>
</dbReference>
<evidence type="ECO:0000313" key="13">
    <source>
        <dbReference type="Proteomes" id="UP000478183"/>
    </source>
</evidence>
<dbReference type="RefSeq" id="WP_155097274.1">
    <property type="nucleotide sequence ID" value="NZ_WMIE01000023.1"/>
</dbReference>
<evidence type="ECO:0000313" key="12">
    <source>
        <dbReference type="EMBL" id="MTH79923.1"/>
    </source>
</evidence>
<dbReference type="InterPro" id="IPR036909">
    <property type="entry name" value="Cyt_c-like_dom_sf"/>
</dbReference>
<dbReference type="PANTHER" id="PTHR22888">
    <property type="entry name" value="CYTOCHROME C OXIDASE, SUBUNIT II"/>
    <property type="match status" value="1"/>
</dbReference>
<keyword evidence="3 8" id="KW-0349">Heme</keyword>
<evidence type="ECO:0000256" key="2">
    <source>
        <dbReference type="ARBA" id="ARBA00007866"/>
    </source>
</evidence>
<keyword evidence="9" id="KW-0812">Transmembrane</keyword>
<keyword evidence="5 8" id="KW-0408">Iron</keyword>
<accession>A0A6L6JCK4</accession>
<sequence>MAWLSTLFLAGCKGQQSVLAPAGRDAEVLAGLFWVLLAGAVVLWLAVNGLMLYIAHLNPRPQSRRMAEGLIIGGGIVLPTLLLTALLIYSLREMPRQREAGSGLTVRITGESWWWRVEYLREGTPIASANEVRLPTGSRSELVLEASEYIHSFWIPAFGGKTDMIPGRTTRMSLEPTKSGEYRGQCTEFCGESHARMALIGVAMEPQDFAEWLTAQAGPADDPLTPQAMRGRDIFLREGCGGCHTIRGTPAQGAVGPDLTHFGGRRSLAAATLPMERQALIDWLRDPAAIKPGVRMPAYDHVPEADLADLATYLEGLE</sequence>
<evidence type="ECO:0000256" key="7">
    <source>
        <dbReference type="ARBA" id="ARBA00047816"/>
    </source>
</evidence>
<feature type="transmembrane region" description="Helical" evidence="9">
    <location>
        <begin position="67"/>
        <end position="89"/>
    </location>
</feature>
<reference evidence="12 13" key="1">
    <citation type="submission" date="2019-11" db="EMBL/GenBank/DDBJ databases">
        <authorList>
            <person name="Dong K."/>
        </authorList>
    </citation>
    <scope>NUCLEOTIDE SEQUENCE [LARGE SCALE GENOMIC DNA]</scope>
    <source>
        <strain evidence="12 13">NBRC 111993</strain>
    </source>
</reference>
<dbReference type="SUPFAM" id="SSF46626">
    <property type="entry name" value="Cytochrome c"/>
    <property type="match status" value="1"/>
</dbReference>
<name>A0A6L6JCK4_9RHOB</name>
<evidence type="ECO:0000259" key="11">
    <source>
        <dbReference type="PROSITE" id="PS51007"/>
    </source>
</evidence>
<evidence type="ECO:0000256" key="1">
    <source>
        <dbReference type="ARBA" id="ARBA00004370"/>
    </source>
</evidence>
<keyword evidence="6 9" id="KW-0472">Membrane</keyword>
<dbReference type="GO" id="GO:0020037">
    <property type="term" value="F:heme binding"/>
    <property type="evidence" value="ECO:0007669"/>
    <property type="project" value="InterPro"/>
</dbReference>
<comment type="catalytic activity">
    <reaction evidence="7">
        <text>4 Fe(II)-[cytochrome c] + O2 + 8 H(+)(in) = 4 Fe(III)-[cytochrome c] + 2 H2O + 4 H(+)(out)</text>
        <dbReference type="Rhea" id="RHEA:11436"/>
        <dbReference type="Rhea" id="RHEA-COMP:10350"/>
        <dbReference type="Rhea" id="RHEA-COMP:14399"/>
        <dbReference type="ChEBI" id="CHEBI:15377"/>
        <dbReference type="ChEBI" id="CHEBI:15378"/>
        <dbReference type="ChEBI" id="CHEBI:15379"/>
        <dbReference type="ChEBI" id="CHEBI:29033"/>
        <dbReference type="ChEBI" id="CHEBI:29034"/>
        <dbReference type="EC" id="7.1.1.9"/>
    </reaction>
</comment>
<dbReference type="GO" id="GO:0005507">
    <property type="term" value="F:copper ion binding"/>
    <property type="evidence" value="ECO:0007669"/>
    <property type="project" value="InterPro"/>
</dbReference>
<gene>
    <name evidence="12" type="ORF">GL286_19630</name>
</gene>
<feature type="domain" description="Cytochrome c" evidence="11">
    <location>
        <begin position="226"/>
        <end position="318"/>
    </location>
</feature>
<dbReference type="AlphaFoldDB" id="A0A6L6JCK4"/>
<dbReference type="InterPro" id="IPR009056">
    <property type="entry name" value="Cyt_c-like_dom"/>
</dbReference>
<dbReference type="GO" id="GO:0016020">
    <property type="term" value="C:membrane"/>
    <property type="evidence" value="ECO:0007669"/>
    <property type="project" value="UniProtKB-SubCell"/>
</dbReference>
<comment type="caution">
    <text evidence="12">The sequence shown here is derived from an EMBL/GenBank/DDBJ whole genome shotgun (WGS) entry which is preliminary data.</text>
</comment>
<dbReference type="PROSITE" id="PS50857">
    <property type="entry name" value="COX2_CUA"/>
    <property type="match status" value="1"/>
</dbReference>
<dbReference type="Pfam" id="PF00034">
    <property type="entry name" value="Cytochrom_C"/>
    <property type="match status" value="1"/>
</dbReference>
<feature type="transmembrane region" description="Helical" evidence="9">
    <location>
        <begin position="30"/>
        <end position="55"/>
    </location>
</feature>
<dbReference type="PANTHER" id="PTHR22888:SF9">
    <property type="entry name" value="CYTOCHROME C OXIDASE SUBUNIT 2"/>
    <property type="match status" value="1"/>
</dbReference>
<evidence type="ECO:0000256" key="6">
    <source>
        <dbReference type="ARBA" id="ARBA00023136"/>
    </source>
</evidence>
<keyword evidence="9" id="KW-1133">Transmembrane helix</keyword>
<dbReference type="GO" id="GO:0004129">
    <property type="term" value="F:cytochrome-c oxidase activity"/>
    <property type="evidence" value="ECO:0007669"/>
    <property type="project" value="UniProtKB-EC"/>
</dbReference>
<proteinExistence type="inferred from homology"/>
<organism evidence="12 13">
    <name type="scientific">Paracoccus aestuariivivens</name>
    <dbReference type="NCBI Taxonomy" id="1820333"/>
    <lineage>
        <taxon>Bacteria</taxon>
        <taxon>Pseudomonadati</taxon>
        <taxon>Pseudomonadota</taxon>
        <taxon>Alphaproteobacteria</taxon>
        <taxon>Rhodobacterales</taxon>
        <taxon>Paracoccaceae</taxon>
        <taxon>Paracoccus</taxon>
    </lineage>
</organism>
<evidence type="ECO:0000256" key="5">
    <source>
        <dbReference type="ARBA" id="ARBA00023004"/>
    </source>
</evidence>
<dbReference type="EMBL" id="WMIE01000023">
    <property type="protein sequence ID" value="MTH79923.1"/>
    <property type="molecule type" value="Genomic_DNA"/>
</dbReference>
<comment type="subcellular location">
    <subcellularLocation>
        <location evidence="1">Membrane</location>
    </subcellularLocation>
</comment>